<evidence type="ECO:0000313" key="1">
    <source>
        <dbReference type="EMBL" id="KAJ1678069.1"/>
    </source>
</evidence>
<feature type="non-terminal residue" evidence="1">
    <location>
        <position position="1"/>
    </location>
</feature>
<protein>
    <submittedName>
        <fullName evidence="1">Uncharacterized protein</fullName>
    </submittedName>
</protein>
<reference evidence="1" key="1">
    <citation type="submission" date="2022-06" db="EMBL/GenBank/DDBJ databases">
        <title>Phylogenomic reconstructions and comparative analyses of Kickxellomycotina fungi.</title>
        <authorList>
            <person name="Reynolds N.K."/>
            <person name="Stajich J.E."/>
            <person name="Barry K."/>
            <person name="Grigoriev I.V."/>
            <person name="Crous P."/>
            <person name="Smith M.E."/>
        </authorList>
    </citation>
    <scope>NUCLEOTIDE SEQUENCE</scope>
    <source>
        <strain evidence="1">RSA 2271</strain>
    </source>
</reference>
<proteinExistence type="predicted"/>
<dbReference type="Proteomes" id="UP001145114">
    <property type="component" value="Unassembled WGS sequence"/>
</dbReference>
<feature type="non-terminal residue" evidence="1">
    <location>
        <position position="129"/>
    </location>
</feature>
<dbReference type="EMBL" id="JAMZIH010001581">
    <property type="protein sequence ID" value="KAJ1678069.1"/>
    <property type="molecule type" value="Genomic_DNA"/>
</dbReference>
<keyword evidence="2" id="KW-1185">Reference proteome</keyword>
<name>A0ACC1HW10_9FUNG</name>
<gene>
    <name evidence="1" type="ORF">EV182_004845</name>
</gene>
<accession>A0ACC1HW10</accession>
<comment type="caution">
    <text evidence="1">The sequence shown here is derived from an EMBL/GenBank/DDBJ whole genome shotgun (WGS) entry which is preliminary data.</text>
</comment>
<evidence type="ECO:0000313" key="2">
    <source>
        <dbReference type="Proteomes" id="UP001145114"/>
    </source>
</evidence>
<organism evidence="1 2">
    <name type="scientific">Spiromyces aspiralis</name>
    <dbReference type="NCBI Taxonomy" id="68401"/>
    <lineage>
        <taxon>Eukaryota</taxon>
        <taxon>Fungi</taxon>
        <taxon>Fungi incertae sedis</taxon>
        <taxon>Zoopagomycota</taxon>
        <taxon>Kickxellomycotina</taxon>
        <taxon>Kickxellomycetes</taxon>
        <taxon>Kickxellales</taxon>
        <taxon>Kickxellaceae</taxon>
        <taxon>Spiromyces</taxon>
    </lineage>
</organism>
<sequence length="129" mass="14411">GGWASEGNSGANIYYDSRGRRVHRDDDGEIRARLAVPSAPRRRLSISSIDSMLPPYEPPLEDRQVEGNDNDRSTLPPDYRSLLGATTTVGEDISPSSRQRRMEDSQGLQPSTLPSYWQVASLTEYGRSW</sequence>